<dbReference type="PANTHER" id="PTHR11510">
    <property type="entry name" value="MYO-INOSITOL-1 PHOSPHATE SYNTHASE"/>
    <property type="match status" value="1"/>
</dbReference>
<keyword evidence="8" id="KW-0444">Lipid biosynthesis</keyword>
<keyword evidence="12" id="KW-0594">Phospholipid biosynthesis</keyword>
<dbReference type="WBParaSite" id="PSAMB.scaffold8796size5763.g31798.t1">
    <property type="protein sequence ID" value="PSAMB.scaffold8796size5763.g31798.t1"/>
    <property type="gene ID" value="PSAMB.scaffold8796size5763.g31798"/>
</dbReference>
<comment type="similarity">
    <text evidence="5">Belongs to the myo-inositol 1-phosphate synthase family.</text>
</comment>
<evidence type="ECO:0000256" key="10">
    <source>
        <dbReference type="ARBA" id="ARBA00023027"/>
    </source>
</evidence>
<accession>A0A914XL13</accession>
<keyword evidence="10" id="KW-0520">NAD</keyword>
<organism evidence="17 19">
    <name type="scientific">Plectus sambesii</name>
    <dbReference type="NCBI Taxonomy" id="2011161"/>
    <lineage>
        <taxon>Eukaryota</taxon>
        <taxon>Metazoa</taxon>
        <taxon>Ecdysozoa</taxon>
        <taxon>Nematoda</taxon>
        <taxon>Chromadorea</taxon>
        <taxon>Plectida</taxon>
        <taxon>Plectina</taxon>
        <taxon>Plectoidea</taxon>
        <taxon>Plectidae</taxon>
        <taxon>Plectus</taxon>
    </lineage>
</organism>
<comment type="subcellular location">
    <subcellularLocation>
        <location evidence="3">Cytoplasm</location>
    </subcellularLocation>
</comment>
<sequence length="207" mass="22194">MVQSNQLLYPDGKNPDHVIVIKYVPFVGDSKRAMDEYTSSIFMGGLQTMVIHNTCEDSLLAAPLIIDLAIITELCSRIEYANKATSGQFEAFHPVLSLLSCLLKAPAVPEGTPVCNALMKQFKTLTKLVCACAGLAADTDIQLEFFTKQHEDDDVPVANGTQKTVKKATGAENGWHANGVTEANGHHHANGVTNGAHHTNGVANGTH</sequence>
<keyword evidence="11" id="KW-0443">Lipid metabolism</keyword>
<evidence type="ECO:0000256" key="1">
    <source>
        <dbReference type="ARBA" id="ARBA00000113"/>
    </source>
</evidence>
<keyword evidence="14" id="KW-1208">Phospholipid metabolism</keyword>
<evidence type="ECO:0000256" key="14">
    <source>
        <dbReference type="ARBA" id="ARBA00023264"/>
    </source>
</evidence>
<evidence type="ECO:0000256" key="8">
    <source>
        <dbReference type="ARBA" id="ARBA00022516"/>
    </source>
</evidence>
<evidence type="ECO:0000256" key="7">
    <source>
        <dbReference type="ARBA" id="ARBA00022490"/>
    </source>
</evidence>
<evidence type="ECO:0000256" key="5">
    <source>
        <dbReference type="ARBA" id="ARBA00010813"/>
    </source>
</evidence>
<keyword evidence="7" id="KW-0963">Cytoplasm</keyword>
<evidence type="ECO:0000256" key="6">
    <source>
        <dbReference type="ARBA" id="ARBA00012125"/>
    </source>
</evidence>
<dbReference type="FunFam" id="3.40.50.720:FF:000334">
    <property type="entry name" value="Inositol-3-phosphate synthase"/>
    <property type="match status" value="1"/>
</dbReference>
<dbReference type="GO" id="GO:0008654">
    <property type="term" value="P:phospholipid biosynthetic process"/>
    <property type="evidence" value="ECO:0007669"/>
    <property type="project" value="UniProtKB-KW"/>
</dbReference>
<proteinExistence type="inferred from homology"/>
<dbReference type="GO" id="GO:0005737">
    <property type="term" value="C:cytoplasm"/>
    <property type="evidence" value="ECO:0007669"/>
    <property type="project" value="UniProtKB-SubCell"/>
</dbReference>
<evidence type="ECO:0000256" key="11">
    <source>
        <dbReference type="ARBA" id="ARBA00023098"/>
    </source>
</evidence>
<dbReference type="GO" id="GO:0006021">
    <property type="term" value="P:inositol biosynthetic process"/>
    <property type="evidence" value="ECO:0007669"/>
    <property type="project" value="UniProtKB-KW"/>
</dbReference>
<evidence type="ECO:0000256" key="2">
    <source>
        <dbReference type="ARBA" id="ARBA00001911"/>
    </source>
</evidence>
<evidence type="ECO:0000256" key="15">
    <source>
        <dbReference type="ARBA" id="ARBA00070063"/>
    </source>
</evidence>
<evidence type="ECO:0000313" key="19">
    <source>
        <dbReference type="WBParaSite" id="PSAMB.scaffold8796size5763.g31798.t1"/>
    </source>
</evidence>
<evidence type="ECO:0000313" key="17">
    <source>
        <dbReference type="Proteomes" id="UP000887566"/>
    </source>
</evidence>
<feature type="region of interest" description="Disordered" evidence="16">
    <location>
        <begin position="167"/>
        <end position="207"/>
    </location>
</feature>
<reference evidence="18 19" key="1">
    <citation type="submission" date="2022-11" db="UniProtKB">
        <authorList>
            <consortium name="WormBaseParasite"/>
        </authorList>
    </citation>
    <scope>IDENTIFICATION</scope>
</reference>
<dbReference type="InterPro" id="IPR036291">
    <property type="entry name" value="NAD(P)-bd_dom_sf"/>
</dbReference>
<name>A0A914XL13_9BILA</name>
<dbReference type="InterPro" id="IPR002587">
    <property type="entry name" value="Myo-inos-1-P_Synthase"/>
</dbReference>
<dbReference type="SUPFAM" id="SSF51735">
    <property type="entry name" value="NAD(P)-binding Rossmann-fold domains"/>
    <property type="match status" value="1"/>
</dbReference>
<dbReference type="EC" id="5.5.1.4" evidence="6"/>
<evidence type="ECO:0000256" key="3">
    <source>
        <dbReference type="ARBA" id="ARBA00004496"/>
    </source>
</evidence>
<feature type="compositionally biased region" description="Polar residues" evidence="16">
    <location>
        <begin position="191"/>
        <end position="207"/>
    </location>
</feature>
<dbReference type="GO" id="GO:0004512">
    <property type="term" value="F:inositol-3-phosphate synthase activity"/>
    <property type="evidence" value="ECO:0007669"/>
    <property type="project" value="UniProtKB-EC"/>
</dbReference>
<comment type="cofactor">
    <cofactor evidence="2">
        <name>NAD(+)</name>
        <dbReference type="ChEBI" id="CHEBI:57540"/>
    </cofactor>
</comment>
<evidence type="ECO:0000256" key="16">
    <source>
        <dbReference type="SAM" id="MobiDB-lite"/>
    </source>
</evidence>
<dbReference type="Pfam" id="PF07994">
    <property type="entry name" value="NAD_binding_5"/>
    <property type="match status" value="1"/>
</dbReference>
<keyword evidence="13" id="KW-0413">Isomerase</keyword>
<dbReference type="Proteomes" id="UP000887566">
    <property type="component" value="Unplaced"/>
</dbReference>
<evidence type="ECO:0000256" key="13">
    <source>
        <dbReference type="ARBA" id="ARBA00023235"/>
    </source>
</evidence>
<protein>
    <recommendedName>
        <fullName evidence="15">Inositol-3-phosphate synthase</fullName>
        <ecNumber evidence="6">5.5.1.4</ecNumber>
    </recommendedName>
</protein>
<dbReference type="WBParaSite" id="PSAMB.scaffold4711size13779.g24968.t1">
    <property type="protein sequence ID" value="PSAMB.scaffold4711size13779.g24968.t1"/>
    <property type="gene ID" value="PSAMB.scaffold4711size13779.g24968"/>
</dbReference>
<evidence type="ECO:0000256" key="9">
    <source>
        <dbReference type="ARBA" id="ARBA00022550"/>
    </source>
</evidence>
<dbReference type="Gene3D" id="3.40.50.720">
    <property type="entry name" value="NAD(P)-binding Rossmann-like Domain"/>
    <property type="match status" value="1"/>
</dbReference>
<comment type="pathway">
    <text evidence="4">Polyol metabolism; myo-inositol biosynthesis; myo-inositol from D-glucose 6-phosphate: step 1/2.</text>
</comment>
<evidence type="ECO:0000313" key="18">
    <source>
        <dbReference type="WBParaSite" id="PSAMB.scaffold4711size13779.g24968.t1"/>
    </source>
</evidence>
<evidence type="ECO:0000256" key="12">
    <source>
        <dbReference type="ARBA" id="ARBA00023209"/>
    </source>
</evidence>
<dbReference type="SUPFAM" id="SSF55347">
    <property type="entry name" value="Glyceraldehyde-3-phosphate dehydrogenase-like, C-terminal domain"/>
    <property type="match status" value="1"/>
</dbReference>
<evidence type="ECO:0000256" key="4">
    <source>
        <dbReference type="ARBA" id="ARBA00005117"/>
    </source>
</evidence>
<comment type="catalytic activity">
    <reaction evidence="1">
        <text>D-glucose 6-phosphate = 1D-myo-inositol 3-phosphate</text>
        <dbReference type="Rhea" id="RHEA:10716"/>
        <dbReference type="ChEBI" id="CHEBI:58401"/>
        <dbReference type="ChEBI" id="CHEBI:61548"/>
        <dbReference type="EC" id="5.5.1.4"/>
    </reaction>
</comment>
<keyword evidence="9" id="KW-0398">Inositol biosynthesis</keyword>
<dbReference type="AlphaFoldDB" id="A0A914XL13"/>
<keyword evidence="17" id="KW-1185">Reference proteome</keyword>